<comment type="caution">
    <text evidence="2">The sequence shown here is derived from an EMBL/GenBank/DDBJ whole genome shotgun (WGS) entry which is preliminary data.</text>
</comment>
<evidence type="ECO:0008006" key="4">
    <source>
        <dbReference type="Google" id="ProtNLM"/>
    </source>
</evidence>
<dbReference type="Proteomes" id="UP001470230">
    <property type="component" value="Unassembled WGS sequence"/>
</dbReference>
<dbReference type="EMBL" id="JAPFFF010000001">
    <property type="protein sequence ID" value="KAK8900241.1"/>
    <property type="molecule type" value="Genomic_DNA"/>
</dbReference>
<feature type="compositionally biased region" description="Polar residues" evidence="1">
    <location>
        <begin position="10"/>
        <end position="20"/>
    </location>
</feature>
<dbReference type="InterPro" id="IPR016024">
    <property type="entry name" value="ARM-type_fold"/>
</dbReference>
<dbReference type="InterPro" id="IPR011989">
    <property type="entry name" value="ARM-like"/>
</dbReference>
<evidence type="ECO:0000256" key="1">
    <source>
        <dbReference type="SAM" id="MobiDB-lite"/>
    </source>
</evidence>
<sequence>MDNYKDASIQKINSSPNNEGKSIEEGQNEFKQILYQLSQLYHNPDDLYQNINKLYDFNPTFDDTTELCMIDLLTQSNIINILFLNVQSNPQFCKPFLEFVLWLSEIEHSETTLKPDLLDFLISLINPSINISIITYVADILANFSKPNAKIASKITEKKAIHYFLEILNIRSKEQMDEDHQKFIISILSFFGDMLDFENFTPIDYFKPMIQAGLYFLDFPDDEILYHSLILLCNASDTIFNYLFIPLISKQLDAVHKILKQVDNEDRELSQLAFDFLLNVTEQFNKETMFQLFSQCQEDLMLHLQNSIQLNKDNLINTLKLIGNMIESPKKTKDDSQSNPIFCYFNEFLIYNLPKLVDFDLLETKTIMAQIFSKMTYLCTNEEKLKFVENTKFIQTIFSLFNISSEIDYDLLVALNNLLDCASLNGETTIQHLCNSISEIITIDELENLFIQSEENDLNLLNKYQFMRNQVVKKMEKALNTPK</sequence>
<dbReference type="SUPFAM" id="SSF48371">
    <property type="entry name" value="ARM repeat"/>
    <property type="match status" value="1"/>
</dbReference>
<accession>A0ABR2LB57</accession>
<feature type="region of interest" description="Disordered" evidence="1">
    <location>
        <begin position="1"/>
        <end position="23"/>
    </location>
</feature>
<keyword evidence="3" id="KW-1185">Reference proteome</keyword>
<dbReference type="Gene3D" id="1.25.10.10">
    <property type="entry name" value="Leucine-rich Repeat Variant"/>
    <property type="match status" value="1"/>
</dbReference>
<gene>
    <name evidence="2" type="ORF">M9Y10_002564</name>
</gene>
<reference evidence="2 3" key="1">
    <citation type="submission" date="2024-04" db="EMBL/GenBank/DDBJ databases">
        <title>Tritrichomonas musculus Genome.</title>
        <authorList>
            <person name="Alves-Ferreira E."/>
            <person name="Grigg M."/>
            <person name="Lorenzi H."/>
            <person name="Galac M."/>
        </authorList>
    </citation>
    <scope>NUCLEOTIDE SEQUENCE [LARGE SCALE GENOMIC DNA]</scope>
    <source>
        <strain evidence="2 3">EAF2021</strain>
    </source>
</reference>
<organism evidence="2 3">
    <name type="scientific">Tritrichomonas musculus</name>
    <dbReference type="NCBI Taxonomy" id="1915356"/>
    <lineage>
        <taxon>Eukaryota</taxon>
        <taxon>Metamonada</taxon>
        <taxon>Parabasalia</taxon>
        <taxon>Tritrichomonadida</taxon>
        <taxon>Tritrichomonadidae</taxon>
        <taxon>Tritrichomonas</taxon>
    </lineage>
</organism>
<proteinExistence type="predicted"/>
<evidence type="ECO:0000313" key="3">
    <source>
        <dbReference type="Proteomes" id="UP001470230"/>
    </source>
</evidence>
<evidence type="ECO:0000313" key="2">
    <source>
        <dbReference type="EMBL" id="KAK8900241.1"/>
    </source>
</evidence>
<protein>
    <recommendedName>
        <fullName evidence="4">Armadillo-type fold</fullName>
    </recommendedName>
</protein>
<name>A0ABR2LB57_9EUKA</name>